<organism evidence="2 3">
    <name type="scientific">Candidatus Desulfatibia vada</name>
    <dbReference type="NCBI Taxonomy" id="2841696"/>
    <lineage>
        <taxon>Bacteria</taxon>
        <taxon>Pseudomonadati</taxon>
        <taxon>Thermodesulfobacteriota</taxon>
        <taxon>Desulfobacteria</taxon>
        <taxon>Desulfobacterales</taxon>
        <taxon>Desulfobacterales incertae sedis</taxon>
        <taxon>Candidatus Desulfatibia</taxon>
    </lineage>
</organism>
<name>A0A8J6NRL2_9BACT</name>
<comment type="caution">
    <text evidence="2">The sequence shown here is derived from an EMBL/GenBank/DDBJ whole genome shotgun (WGS) entry which is preliminary data.</text>
</comment>
<protein>
    <recommendedName>
        <fullName evidence="4">Cytochrome c-552/4 domain-containing protein</fullName>
    </recommendedName>
</protein>
<reference evidence="2 3" key="1">
    <citation type="submission" date="2020-08" db="EMBL/GenBank/DDBJ databases">
        <title>Bridging the membrane lipid divide: bacteria of the FCB group superphylum have the potential to synthesize archaeal ether lipids.</title>
        <authorList>
            <person name="Villanueva L."/>
            <person name="Von Meijenfeldt F.A.B."/>
            <person name="Westbye A.B."/>
            <person name="Yadav S."/>
            <person name="Hopmans E.C."/>
            <person name="Dutilh B.E."/>
            <person name="Sinninghe Damste J.S."/>
        </authorList>
    </citation>
    <scope>NUCLEOTIDE SEQUENCE [LARGE SCALE GENOMIC DNA]</scope>
    <source>
        <strain evidence="2">NIOZ-UU17</strain>
    </source>
</reference>
<evidence type="ECO:0008006" key="4">
    <source>
        <dbReference type="Google" id="ProtNLM"/>
    </source>
</evidence>
<accession>A0A8J6NRL2</accession>
<proteinExistence type="predicted"/>
<sequence>MVSKNKSPRDVPGTLAGRVINKLILLPTLLVKTLYVLPFLLFGLWLLQLLYFPQIEASKLLEVVTHKEEDHQNIFKAILQQKDPVSREHFHMVDKHITEPEHNAPLCLTCHGTYPHSKEKKVRAILNFHTGFIACAVCHARKEPGDKSIDFMWVDHETGNMATKVKGGYGKYPAKIFPVQILAAGQKKIFRPVDDKMAEQYLLHKDQYTPDQVAQVKIKLHEGISPKPVFCSDCHQEDGYLDFAKIGFSMQRINHLNSTEVVGMIEKYKTFYLPSEIDFGVEKSFEK</sequence>
<evidence type="ECO:0000313" key="2">
    <source>
        <dbReference type="EMBL" id="MBC8431354.1"/>
    </source>
</evidence>
<dbReference type="InterPro" id="IPR036280">
    <property type="entry name" value="Multihaem_cyt_sf"/>
</dbReference>
<dbReference type="Proteomes" id="UP000605201">
    <property type="component" value="Unassembled WGS sequence"/>
</dbReference>
<feature type="transmembrane region" description="Helical" evidence="1">
    <location>
        <begin position="33"/>
        <end position="52"/>
    </location>
</feature>
<dbReference type="AlphaFoldDB" id="A0A8J6NRL2"/>
<evidence type="ECO:0000256" key="1">
    <source>
        <dbReference type="SAM" id="Phobius"/>
    </source>
</evidence>
<keyword evidence="1" id="KW-0472">Membrane</keyword>
<dbReference type="EMBL" id="JACNIG010000138">
    <property type="protein sequence ID" value="MBC8431354.1"/>
    <property type="molecule type" value="Genomic_DNA"/>
</dbReference>
<keyword evidence="1" id="KW-0812">Transmembrane</keyword>
<gene>
    <name evidence="2" type="ORF">H8D96_05495</name>
</gene>
<evidence type="ECO:0000313" key="3">
    <source>
        <dbReference type="Proteomes" id="UP000605201"/>
    </source>
</evidence>
<keyword evidence="1" id="KW-1133">Transmembrane helix</keyword>
<dbReference type="SUPFAM" id="SSF48695">
    <property type="entry name" value="Multiheme cytochromes"/>
    <property type="match status" value="1"/>
</dbReference>